<sequence length="73" mass="7816">EVLGFVAKLLDRLEVMCFAAILGLLDVRDAHLRAKHEAGRGINRGFGTNQGETLGRRRGVADGELRGALTGEA</sequence>
<comment type="caution">
    <text evidence="1">The sequence shown here is derived from an EMBL/GenBank/DDBJ whole genome shotgun (WGS) entry which is preliminary data.</text>
</comment>
<name>A0A699X8K5_TANCI</name>
<protein>
    <submittedName>
        <fullName evidence="1">Uncharacterized protein</fullName>
    </submittedName>
</protein>
<dbReference type="AlphaFoldDB" id="A0A699X8K5"/>
<accession>A0A699X8K5</accession>
<proteinExistence type="predicted"/>
<reference evidence="1" key="1">
    <citation type="journal article" date="2019" name="Sci. Rep.">
        <title>Draft genome of Tanacetum cinerariifolium, the natural source of mosquito coil.</title>
        <authorList>
            <person name="Yamashiro T."/>
            <person name="Shiraishi A."/>
            <person name="Satake H."/>
            <person name="Nakayama K."/>
        </authorList>
    </citation>
    <scope>NUCLEOTIDE SEQUENCE</scope>
</reference>
<dbReference type="EMBL" id="BKCJ011818650">
    <property type="protein sequence ID" value="GFD55483.1"/>
    <property type="molecule type" value="Genomic_DNA"/>
</dbReference>
<feature type="non-terminal residue" evidence="1">
    <location>
        <position position="1"/>
    </location>
</feature>
<gene>
    <name evidence="1" type="ORF">Tci_927452</name>
</gene>
<evidence type="ECO:0000313" key="1">
    <source>
        <dbReference type="EMBL" id="GFD55483.1"/>
    </source>
</evidence>
<organism evidence="1">
    <name type="scientific">Tanacetum cinerariifolium</name>
    <name type="common">Dalmatian daisy</name>
    <name type="synonym">Chrysanthemum cinerariifolium</name>
    <dbReference type="NCBI Taxonomy" id="118510"/>
    <lineage>
        <taxon>Eukaryota</taxon>
        <taxon>Viridiplantae</taxon>
        <taxon>Streptophyta</taxon>
        <taxon>Embryophyta</taxon>
        <taxon>Tracheophyta</taxon>
        <taxon>Spermatophyta</taxon>
        <taxon>Magnoliopsida</taxon>
        <taxon>eudicotyledons</taxon>
        <taxon>Gunneridae</taxon>
        <taxon>Pentapetalae</taxon>
        <taxon>asterids</taxon>
        <taxon>campanulids</taxon>
        <taxon>Asterales</taxon>
        <taxon>Asteraceae</taxon>
        <taxon>Asteroideae</taxon>
        <taxon>Anthemideae</taxon>
        <taxon>Anthemidinae</taxon>
        <taxon>Tanacetum</taxon>
    </lineage>
</organism>